<evidence type="ECO:0000313" key="2">
    <source>
        <dbReference type="EMBL" id="KAL2492569.1"/>
    </source>
</evidence>
<evidence type="ECO:0000256" key="1">
    <source>
        <dbReference type="SAM" id="Coils"/>
    </source>
</evidence>
<evidence type="ECO:0000313" key="3">
    <source>
        <dbReference type="Proteomes" id="UP001604336"/>
    </source>
</evidence>
<comment type="caution">
    <text evidence="2">The sequence shown here is derived from an EMBL/GenBank/DDBJ whole genome shotgun (WGS) entry which is preliminary data.</text>
</comment>
<dbReference type="EMBL" id="JBFOLK010000008">
    <property type="protein sequence ID" value="KAL2492569.1"/>
    <property type="molecule type" value="Genomic_DNA"/>
</dbReference>
<keyword evidence="3" id="KW-1185">Reference proteome</keyword>
<organism evidence="2 3">
    <name type="scientific">Abeliophyllum distichum</name>
    <dbReference type="NCBI Taxonomy" id="126358"/>
    <lineage>
        <taxon>Eukaryota</taxon>
        <taxon>Viridiplantae</taxon>
        <taxon>Streptophyta</taxon>
        <taxon>Embryophyta</taxon>
        <taxon>Tracheophyta</taxon>
        <taxon>Spermatophyta</taxon>
        <taxon>Magnoliopsida</taxon>
        <taxon>eudicotyledons</taxon>
        <taxon>Gunneridae</taxon>
        <taxon>Pentapetalae</taxon>
        <taxon>asterids</taxon>
        <taxon>lamiids</taxon>
        <taxon>Lamiales</taxon>
        <taxon>Oleaceae</taxon>
        <taxon>Forsythieae</taxon>
        <taxon>Abeliophyllum</taxon>
    </lineage>
</organism>
<protein>
    <submittedName>
        <fullName evidence="2">Uncharacterized protein</fullName>
    </submittedName>
</protein>
<accession>A0ABD1RX41</accession>
<keyword evidence="1" id="KW-0175">Coiled coil</keyword>
<gene>
    <name evidence="2" type="ORF">Adt_28197</name>
</gene>
<reference evidence="3" key="1">
    <citation type="submission" date="2024-07" db="EMBL/GenBank/DDBJ databases">
        <title>Two chromosome-level genome assemblies of Korean endemic species Abeliophyllum distichum and Forsythia ovata (Oleaceae).</title>
        <authorList>
            <person name="Jang H."/>
        </authorList>
    </citation>
    <scope>NUCLEOTIDE SEQUENCE [LARGE SCALE GENOMIC DNA]</scope>
</reference>
<dbReference type="Proteomes" id="UP001604336">
    <property type="component" value="Unassembled WGS sequence"/>
</dbReference>
<proteinExistence type="predicted"/>
<name>A0ABD1RX41_9LAMI</name>
<dbReference type="AlphaFoldDB" id="A0ABD1RX41"/>
<feature type="coiled-coil region" evidence="1">
    <location>
        <begin position="71"/>
        <end position="136"/>
    </location>
</feature>
<sequence>MPFYPSIGAQAMKKYFTPMWKEFASYGDLDDVLEVGLAAAIRASGMQLKVLGLQAVVDSMRTAYEHFKVDLRESESNVLNLTKQLDNANVAQKETQSLRESLKAAKKRRKEAEAKVARLLGEKKEMEAKWRNVEAEFVANFHNTKAYTNFSDYFARVGHQKVLTMLRTLEARFPPPDVEGEEDS</sequence>